<reference evidence="1 2" key="2">
    <citation type="journal article" date="2022" name="Mol. Ecol. Resour.">
        <title>The genomes of chicory, endive, great burdock and yacon provide insights into Asteraceae paleo-polyploidization history and plant inulin production.</title>
        <authorList>
            <person name="Fan W."/>
            <person name="Wang S."/>
            <person name="Wang H."/>
            <person name="Wang A."/>
            <person name="Jiang F."/>
            <person name="Liu H."/>
            <person name="Zhao H."/>
            <person name="Xu D."/>
            <person name="Zhang Y."/>
        </authorList>
    </citation>
    <scope>NUCLEOTIDE SEQUENCE [LARGE SCALE GENOMIC DNA]</scope>
    <source>
        <strain evidence="2">cv. Punajuju</strain>
        <tissue evidence="1">Leaves</tissue>
    </source>
</reference>
<evidence type="ECO:0000313" key="1">
    <source>
        <dbReference type="EMBL" id="KAI3767923.1"/>
    </source>
</evidence>
<dbReference type="EMBL" id="CM042011">
    <property type="protein sequence ID" value="KAI3767923.1"/>
    <property type="molecule type" value="Genomic_DNA"/>
</dbReference>
<comment type="caution">
    <text evidence="1">The sequence shown here is derived from an EMBL/GenBank/DDBJ whole genome shotgun (WGS) entry which is preliminary data.</text>
</comment>
<reference evidence="2" key="1">
    <citation type="journal article" date="2022" name="Mol. Ecol. Resour.">
        <title>The genomes of chicory, endive, great burdock and yacon provide insights into Asteraceae palaeo-polyploidization history and plant inulin production.</title>
        <authorList>
            <person name="Fan W."/>
            <person name="Wang S."/>
            <person name="Wang H."/>
            <person name="Wang A."/>
            <person name="Jiang F."/>
            <person name="Liu H."/>
            <person name="Zhao H."/>
            <person name="Xu D."/>
            <person name="Zhang Y."/>
        </authorList>
    </citation>
    <scope>NUCLEOTIDE SEQUENCE [LARGE SCALE GENOMIC DNA]</scope>
    <source>
        <strain evidence="2">cv. Punajuju</strain>
    </source>
</reference>
<gene>
    <name evidence="1" type="ORF">L2E82_18352</name>
</gene>
<name>A0ACB9FAJ6_CICIN</name>
<accession>A0ACB9FAJ6</accession>
<keyword evidence="2" id="KW-1185">Reference proteome</keyword>
<dbReference type="Proteomes" id="UP001055811">
    <property type="component" value="Linkage Group LG03"/>
</dbReference>
<evidence type="ECO:0000313" key="2">
    <source>
        <dbReference type="Proteomes" id="UP001055811"/>
    </source>
</evidence>
<proteinExistence type="predicted"/>
<protein>
    <submittedName>
        <fullName evidence="1">Uncharacterized protein</fullName>
    </submittedName>
</protein>
<sequence>MEPSTCVEDGYTVIVQKSRKITVTGDEPVICGNFKCGEPGKVVLTFDNQTSMKKRETMRKKRVISTRPLSYFLINHRCNFLTKPSHTHTHTSLVKITMASGTDKSQSTAITNGVEAATISKRKVALITGITGQDGSYLTELLLDKGYEVHGLIRRSSNFNTQRINHIYIDPHNTHKARMKLHYADLTDASSLRRWMDTISPDEIYNLAAQSHVAVSFEIPDYTADVVATGSLRLLEALRSHITTSGRTHVKYYQAGSSEMFGSTPPPQSEDTPFHPRSPYAASKCAAHWYTVNYREAYGIFACNGILFNHESPRRGENFVTRKITRAVGRIKIGLQSKLFLGNLQASRDWGFAGDYVEAMWLMLQQDKPDDYVVATEESHTVEEFLEKAFGYVGLNWKDHVEIDKRYFRPAEVDNLKGDSSKARKVLGWKPKVGFEQLVKMMVDEDVEFAKREKVLVDAGYMDAQQQP</sequence>
<organism evidence="1 2">
    <name type="scientific">Cichorium intybus</name>
    <name type="common">Chicory</name>
    <dbReference type="NCBI Taxonomy" id="13427"/>
    <lineage>
        <taxon>Eukaryota</taxon>
        <taxon>Viridiplantae</taxon>
        <taxon>Streptophyta</taxon>
        <taxon>Embryophyta</taxon>
        <taxon>Tracheophyta</taxon>
        <taxon>Spermatophyta</taxon>
        <taxon>Magnoliopsida</taxon>
        <taxon>eudicotyledons</taxon>
        <taxon>Gunneridae</taxon>
        <taxon>Pentapetalae</taxon>
        <taxon>asterids</taxon>
        <taxon>campanulids</taxon>
        <taxon>Asterales</taxon>
        <taxon>Asteraceae</taxon>
        <taxon>Cichorioideae</taxon>
        <taxon>Cichorieae</taxon>
        <taxon>Cichoriinae</taxon>
        <taxon>Cichorium</taxon>
    </lineage>
</organism>